<gene>
    <name evidence="4" type="ORF">LZ536_08200</name>
</gene>
<dbReference type="PROSITE" id="PS00018">
    <property type="entry name" value="EF_HAND_1"/>
    <property type="match status" value="2"/>
</dbReference>
<dbReference type="InterPro" id="IPR002048">
    <property type="entry name" value="EF_hand_dom"/>
</dbReference>
<proteinExistence type="predicted"/>
<feature type="domain" description="EF-hand" evidence="3">
    <location>
        <begin position="70"/>
        <end position="105"/>
    </location>
</feature>
<comment type="caution">
    <text evidence="4">The sequence shown here is derived from an EMBL/GenBank/DDBJ whole genome shotgun (WGS) entry which is preliminary data.</text>
</comment>
<dbReference type="RefSeq" id="WP_249847995.1">
    <property type="nucleotide sequence ID" value="NZ_JAMGBD010000001.1"/>
</dbReference>
<sequence>MRQVLALSLLGMALPAATQPPDHPQFSPRTPVYLSLMGEPLEGDAGGGSPVTKWIAQADTDGDGAVNRTELLRDAERFFHRLDTNGDGVIDSDEMGNYENVIAPAQVRMAGGIRPISEARHAVVDYADDGDGDGVQRQGTGETGLFGDATAVPEPVAMADINIDRSVSLDEFRAAARKRFTQHDLNGDNKLTADELAPARAPDRGRHAHGTH</sequence>
<evidence type="ECO:0000256" key="2">
    <source>
        <dbReference type="SAM" id="SignalP"/>
    </source>
</evidence>
<protein>
    <recommendedName>
        <fullName evidence="3">EF-hand domain-containing protein</fullName>
    </recommendedName>
</protein>
<name>A0ABT0RML8_9SPHN</name>
<dbReference type="EMBL" id="JAMGBD010000001">
    <property type="protein sequence ID" value="MCL6683881.1"/>
    <property type="molecule type" value="Genomic_DNA"/>
</dbReference>
<evidence type="ECO:0000313" key="5">
    <source>
        <dbReference type="Proteomes" id="UP001165363"/>
    </source>
</evidence>
<accession>A0ABT0RML8</accession>
<reference evidence="4" key="1">
    <citation type="submission" date="2022-05" db="EMBL/GenBank/DDBJ databases">
        <authorList>
            <person name="Jo J.-H."/>
            <person name="Im W.-T."/>
        </authorList>
    </citation>
    <scope>NUCLEOTIDE SEQUENCE</scope>
    <source>
        <strain evidence="4">SE158</strain>
    </source>
</reference>
<dbReference type="Pfam" id="PF13202">
    <property type="entry name" value="EF-hand_5"/>
    <property type="match status" value="3"/>
</dbReference>
<dbReference type="SUPFAM" id="SSF47473">
    <property type="entry name" value="EF-hand"/>
    <property type="match status" value="1"/>
</dbReference>
<dbReference type="InterPro" id="IPR011992">
    <property type="entry name" value="EF-hand-dom_pair"/>
</dbReference>
<evidence type="ECO:0000313" key="4">
    <source>
        <dbReference type="EMBL" id="MCL6683881.1"/>
    </source>
</evidence>
<dbReference type="InterPro" id="IPR018247">
    <property type="entry name" value="EF_Hand_1_Ca_BS"/>
</dbReference>
<evidence type="ECO:0000256" key="1">
    <source>
        <dbReference type="SAM" id="MobiDB-lite"/>
    </source>
</evidence>
<feature type="region of interest" description="Disordered" evidence="1">
    <location>
        <begin position="186"/>
        <end position="212"/>
    </location>
</feature>
<keyword evidence="5" id="KW-1185">Reference proteome</keyword>
<dbReference type="Gene3D" id="1.10.238.10">
    <property type="entry name" value="EF-hand"/>
    <property type="match status" value="2"/>
</dbReference>
<dbReference type="CDD" id="cd00051">
    <property type="entry name" value="EFh"/>
    <property type="match status" value="1"/>
</dbReference>
<organism evidence="4 5">
    <name type="scientific">Sphingomonas alba</name>
    <dbReference type="NCBI Taxonomy" id="2908208"/>
    <lineage>
        <taxon>Bacteria</taxon>
        <taxon>Pseudomonadati</taxon>
        <taxon>Pseudomonadota</taxon>
        <taxon>Alphaproteobacteria</taxon>
        <taxon>Sphingomonadales</taxon>
        <taxon>Sphingomonadaceae</taxon>
        <taxon>Sphingomonas</taxon>
    </lineage>
</organism>
<dbReference type="PROSITE" id="PS50222">
    <property type="entry name" value="EF_HAND_2"/>
    <property type="match status" value="1"/>
</dbReference>
<keyword evidence="2" id="KW-0732">Signal</keyword>
<dbReference type="Proteomes" id="UP001165363">
    <property type="component" value="Unassembled WGS sequence"/>
</dbReference>
<feature type="chain" id="PRO_5046309875" description="EF-hand domain-containing protein" evidence="2">
    <location>
        <begin position="19"/>
        <end position="212"/>
    </location>
</feature>
<feature type="signal peptide" evidence="2">
    <location>
        <begin position="1"/>
        <end position="18"/>
    </location>
</feature>
<evidence type="ECO:0000259" key="3">
    <source>
        <dbReference type="PROSITE" id="PS50222"/>
    </source>
</evidence>